<proteinExistence type="predicted"/>
<evidence type="ECO:0000313" key="1">
    <source>
        <dbReference type="EMBL" id="BAJ65103.1"/>
    </source>
</evidence>
<accession>E8N2V3</accession>
<dbReference type="eggNOG" id="COG4397">
    <property type="taxonomic scope" value="Bacteria"/>
</dbReference>
<evidence type="ECO:0008006" key="3">
    <source>
        <dbReference type="Google" id="ProtNLM"/>
    </source>
</evidence>
<keyword evidence="2" id="KW-1185">Reference proteome</keyword>
<dbReference type="STRING" id="926569.ANT_30770"/>
<dbReference type="EMBL" id="AP012029">
    <property type="protein sequence ID" value="BAJ65103.1"/>
    <property type="molecule type" value="Genomic_DNA"/>
</dbReference>
<dbReference type="KEGG" id="atm:ANT_30770"/>
<dbReference type="RefSeq" id="WP_013561444.1">
    <property type="nucleotide sequence ID" value="NC_014960.1"/>
</dbReference>
<evidence type="ECO:0000313" key="2">
    <source>
        <dbReference type="Proteomes" id="UP000008922"/>
    </source>
</evidence>
<dbReference type="Proteomes" id="UP000008922">
    <property type="component" value="Chromosome"/>
</dbReference>
<protein>
    <recommendedName>
        <fullName evidence="3">Bacteriophage Mu GpT domain-containing protein</fullName>
    </recommendedName>
</protein>
<dbReference type="AlphaFoldDB" id="E8N2V3"/>
<dbReference type="InParanoid" id="E8N2V3"/>
<dbReference type="Pfam" id="PF25209">
    <property type="entry name" value="Phage_capsid_4"/>
    <property type="match status" value="1"/>
</dbReference>
<dbReference type="HOGENOM" id="CLU_362824_0_0_0"/>
<organism evidence="1 2">
    <name type="scientific">Anaerolinea thermophila (strain DSM 14523 / JCM 11388 / NBRC 100420 / UNI-1)</name>
    <dbReference type="NCBI Taxonomy" id="926569"/>
    <lineage>
        <taxon>Bacteria</taxon>
        <taxon>Bacillati</taxon>
        <taxon>Chloroflexota</taxon>
        <taxon>Anaerolineae</taxon>
        <taxon>Anaerolineales</taxon>
        <taxon>Anaerolineaceae</taxon>
        <taxon>Anaerolinea</taxon>
    </lineage>
</organism>
<reference evidence="1 2" key="1">
    <citation type="submission" date="2010-12" db="EMBL/GenBank/DDBJ databases">
        <title>Whole genome sequence of Anaerolinea thermophila UNI-1.</title>
        <authorList>
            <person name="Narita-Yamada S."/>
            <person name="Kishi E."/>
            <person name="Watanabe Y."/>
            <person name="Takasaki K."/>
            <person name="Ankai A."/>
            <person name="Oguchi A."/>
            <person name="Fukui S."/>
            <person name="Takahashi M."/>
            <person name="Yashiro I."/>
            <person name="Hosoyama A."/>
            <person name="Sekiguchi Y."/>
            <person name="Hanada S."/>
            <person name="Fujita N."/>
        </authorList>
    </citation>
    <scope>NUCLEOTIDE SEQUENCE [LARGE SCALE GENOMIC DNA]</scope>
    <source>
        <strain evidence="2">DSM 14523 / JCM 11388 / NBRC 100420 / UNI-1</strain>
    </source>
</reference>
<sequence>MEHGQVLHLPRRGWFTALGEVTSAGEFEVLAITAGEGNGWRFDEAVLRRSLPLWEGAACFIDHAWGARSVRDLAGVCTQPAWDETSQGVRVRLRAMGPSGHLLADLGRQMLARGEIKPQIGFSADILFTASGRQVERIVRVNSLDLVIQPARGGAFVRALNHFMGGISMESQSVEPAVPGVQTSAQAQTSAQEEPQRWYGAFLDLALQGAHLPAPMEQAVRAQFQGRAFEPQELRQRIEEARRWVSDCTGAQTALGPGRLEMADTRDQLQAAVDDLFGVPREKGMETLKVHRLQGIRELYLMLTGDYDFHGGWDRTRAQFAATADFTGLVKNALNKIVVNTWEELGRAGYDWWRKVTVQEHFTTLNQITGILVGTVGDLPEVAEGAEYTELAVGDSAETATFRKYGGYVPLTLELIDRDDTRKLKAYARELAAAGLRKISRLVAEVFTQNGGAGPTLADGGALFNANPVTSAGGHANLRTGALSAAEWEAVGQAMYRQPMLVKNAAGFYGAGPRMAISPKYLLVPRELQLTAMQILYPGMERAANIFSENLQRGEPGDVITVPEWTDPTDWAAVADPRIAPAIFIGERFGILPEVYIAGDELSPAVFTNDEHRLKVRHYLAVWVNDFRPLHKNNVAG</sequence>
<name>E8N2V3_ANATU</name>
<gene>
    <name evidence="1" type="ordered locus">ANT_30770</name>
</gene>
<dbReference type="OrthoDB" id="9806592at2"/>